<name>A0ABS7WTF7_9BACT</name>
<evidence type="ECO:0000313" key="4">
    <source>
        <dbReference type="Proteomes" id="UP000786183"/>
    </source>
</evidence>
<proteinExistence type="predicted"/>
<gene>
    <name evidence="3" type="ORF">AVCANL283_08145</name>
</gene>
<protein>
    <recommendedName>
        <fullName evidence="5">Alpha-2,3-sialyltransferase</fullName>
    </recommendedName>
</protein>
<comment type="caution">
    <text evidence="3">The sequence shown here is derived from an EMBL/GenBank/DDBJ whole genome shotgun (WGS) entry which is preliminary data.</text>
</comment>
<evidence type="ECO:0000256" key="1">
    <source>
        <dbReference type="SAM" id="Coils"/>
    </source>
</evidence>
<dbReference type="EMBL" id="JACGBB010000027">
    <property type="protein sequence ID" value="MBZ7988061.1"/>
    <property type="molecule type" value="Genomic_DNA"/>
</dbReference>
<feature type="region of interest" description="Disordered" evidence="2">
    <location>
        <begin position="391"/>
        <end position="419"/>
    </location>
</feature>
<sequence length="419" mass="49625">MSKNVIIAGNGPSLKNINYKRLPKEYDVFRCNQFYFEEKYYLGKNIKAAFFNPGIFLEQYYTLSEIKKTYKIENIFCSSYKVPYIDNYRILDIFNDYFCDVVLAHNFINKLKSFKQLINYNEIFFNKRITSSVYMCAVAIALGYKNIYLCGVDFYEGDEKYAFNPITNSIKSFFPNIDKDFSPGNFHSKEYDLEILSFLAKEYKVNIFSLCDNSVLKEYFPLANENESNFTLVSKENSQDLILPEKTPAINKYKSILNSYVKDNNDNIKFNEILENSRKILDLNKEEIKDNKEQINKLQIKQEELKNEILKIKNENITLQNTIKNQEQTILNKDKIIKSQEDKLKLILKEKEDLELYIKDNEKFITIGKLVEKNPYSYIFKYKKYINNGGGMSKKRRINERNKNTKYNHKRRKSTLSRA</sequence>
<dbReference type="InterPro" id="IPR036715">
    <property type="entry name" value="A-2_3-sialylTrfase_sf"/>
</dbReference>
<organism evidence="3 4">
    <name type="scientific">Campylobacter canadensis</name>
    <dbReference type="NCBI Taxonomy" id="449520"/>
    <lineage>
        <taxon>Bacteria</taxon>
        <taxon>Pseudomonadati</taxon>
        <taxon>Campylobacterota</taxon>
        <taxon>Epsilonproteobacteria</taxon>
        <taxon>Campylobacterales</taxon>
        <taxon>Campylobacteraceae</taxon>
        <taxon>Campylobacter</taxon>
    </lineage>
</organism>
<dbReference type="Pfam" id="PF06002">
    <property type="entry name" value="CST-I"/>
    <property type="match status" value="1"/>
</dbReference>
<accession>A0ABS7WTF7</accession>
<dbReference type="RefSeq" id="WP_224325549.1">
    <property type="nucleotide sequence ID" value="NZ_JACGBB010000027.1"/>
</dbReference>
<keyword evidence="4" id="KW-1185">Reference proteome</keyword>
<feature type="compositionally biased region" description="Basic residues" evidence="2">
    <location>
        <begin position="393"/>
        <end position="419"/>
    </location>
</feature>
<feature type="coiled-coil region" evidence="1">
    <location>
        <begin position="271"/>
        <end position="357"/>
    </location>
</feature>
<reference evidence="3 4" key="1">
    <citation type="submission" date="2020-07" db="EMBL/GenBank/DDBJ databases">
        <title>Transfer of Campylobacter canadensis to the novel genus Avispirillum gen. nov., that also includes two novel species recovered from migratory waterfowl: Avispirillum anseris sp. nov. and Avispirillum brantae sp. nov.</title>
        <authorList>
            <person name="Miller W.G."/>
            <person name="Chapman M.H."/>
            <person name="Yee E."/>
            <person name="Inglis G.D."/>
        </authorList>
    </citation>
    <scope>NUCLEOTIDE SEQUENCE [LARGE SCALE GENOMIC DNA]</scope>
    <source>
        <strain evidence="3 4">L283</strain>
    </source>
</reference>
<keyword evidence="1" id="KW-0175">Coiled coil</keyword>
<evidence type="ECO:0008006" key="5">
    <source>
        <dbReference type="Google" id="ProtNLM"/>
    </source>
</evidence>
<dbReference type="SUPFAM" id="SSF102414">
    <property type="entry name" value="Alpha-2,3/8-sialyltransferase CstII"/>
    <property type="match status" value="1"/>
</dbReference>
<dbReference type="Gene3D" id="3.90.1480.10">
    <property type="entry name" value="Alpha-2,3-sialyltransferase"/>
    <property type="match status" value="1"/>
</dbReference>
<evidence type="ECO:0000313" key="3">
    <source>
        <dbReference type="EMBL" id="MBZ7988061.1"/>
    </source>
</evidence>
<dbReference type="InterPro" id="IPR009251">
    <property type="entry name" value="A-2_3-sialyltransferase"/>
</dbReference>
<evidence type="ECO:0000256" key="2">
    <source>
        <dbReference type="SAM" id="MobiDB-lite"/>
    </source>
</evidence>
<dbReference type="Proteomes" id="UP000786183">
    <property type="component" value="Unassembled WGS sequence"/>
</dbReference>